<reference evidence="1" key="3">
    <citation type="submission" date="2022-06" db="UniProtKB">
        <authorList>
            <consortium name="EnsemblPlants"/>
        </authorList>
    </citation>
    <scope>IDENTIFICATION</scope>
</reference>
<sequence>MLENSIAFSSTEIIHHRQGIGVNEMEKSLENRWFHRVDGYAAHLLLLHGFAELLPE</sequence>
<proteinExistence type="predicted"/>
<dbReference type="EnsemblPlants" id="TuG1812G0700003392.01.T01">
    <property type="protein sequence ID" value="TuG1812G0700003392.01.T01.cds250026"/>
    <property type="gene ID" value="TuG1812G0700003392.01"/>
</dbReference>
<reference evidence="1" key="2">
    <citation type="submission" date="2018-03" db="EMBL/GenBank/DDBJ databases">
        <title>The Triticum urartu genome reveals the dynamic nature of wheat genome evolution.</title>
        <authorList>
            <person name="Ling H."/>
            <person name="Ma B."/>
            <person name="Shi X."/>
            <person name="Liu H."/>
            <person name="Dong L."/>
            <person name="Sun H."/>
            <person name="Cao Y."/>
            <person name="Gao Q."/>
            <person name="Zheng S."/>
            <person name="Li Y."/>
            <person name="Yu Y."/>
            <person name="Du H."/>
            <person name="Qi M."/>
            <person name="Li Y."/>
            <person name="Yu H."/>
            <person name="Cui Y."/>
            <person name="Wang N."/>
            <person name="Chen C."/>
            <person name="Wu H."/>
            <person name="Zhao Y."/>
            <person name="Zhang J."/>
            <person name="Li Y."/>
            <person name="Zhou W."/>
            <person name="Zhang B."/>
            <person name="Hu W."/>
            <person name="Eijk M."/>
            <person name="Tang J."/>
            <person name="Witsenboer H."/>
            <person name="Zhao S."/>
            <person name="Li Z."/>
            <person name="Zhang A."/>
            <person name="Wang D."/>
            <person name="Liang C."/>
        </authorList>
    </citation>
    <scope>NUCLEOTIDE SEQUENCE [LARGE SCALE GENOMIC DNA]</scope>
    <source>
        <strain evidence="1">cv. G1812</strain>
    </source>
</reference>
<dbReference type="AlphaFoldDB" id="A0A8R7V8P7"/>
<keyword evidence="2" id="KW-1185">Reference proteome</keyword>
<evidence type="ECO:0000313" key="1">
    <source>
        <dbReference type="EnsemblPlants" id="TuG1812G0700003392.01.T01.cds250026"/>
    </source>
</evidence>
<accession>A0A8R7V8P7</accession>
<name>A0A8R7V8P7_TRIUA</name>
<dbReference type="Proteomes" id="UP000015106">
    <property type="component" value="Chromosome 7"/>
</dbReference>
<organism evidence="1 2">
    <name type="scientific">Triticum urartu</name>
    <name type="common">Red wild einkorn</name>
    <name type="synonym">Crithodium urartu</name>
    <dbReference type="NCBI Taxonomy" id="4572"/>
    <lineage>
        <taxon>Eukaryota</taxon>
        <taxon>Viridiplantae</taxon>
        <taxon>Streptophyta</taxon>
        <taxon>Embryophyta</taxon>
        <taxon>Tracheophyta</taxon>
        <taxon>Spermatophyta</taxon>
        <taxon>Magnoliopsida</taxon>
        <taxon>Liliopsida</taxon>
        <taxon>Poales</taxon>
        <taxon>Poaceae</taxon>
        <taxon>BOP clade</taxon>
        <taxon>Pooideae</taxon>
        <taxon>Triticodae</taxon>
        <taxon>Triticeae</taxon>
        <taxon>Triticinae</taxon>
        <taxon>Triticum</taxon>
    </lineage>
</organism>
<dbReference type="Gramene" id="TuG1812G0700003392.01.T01">
    <property type="protein sequence ID" value="TuG1812G0700003392.01.T01.cds250026"/>
    <property type="gene ID" value="TuG1812G0700003392.01"/>
</dbReference>
<evidence type="ECO:0000313" key="2">
    <source>
        <dbReference type="Proteomes" id="UP000015106"/>
    </source>
</evidence>
<reference evidence="2" key="1">
    <citation type="journal article" date="2013" name="Nature">
        <title>Draft genome of the wheat A-genome progenitor Triticum urartu.</title>
        <authorList>
            <person name="Ling H.Q."/>
            <person name="Zhao S."/>
            <person name="Liu D."/>
            <person name="Wang J."/>
            <person name="Sun H."/>
            <person name="Zhang C."/>
            <person name="Fan H."/>
            <person name="Li D."/>
            <person name="Dong L."/>
            <person name="Tao Y."/>
            <person name="Gao C."/>
            <person name="Wu H."/>
            <person name="Li Y."/>
            <person name="Cui Y."/>
            <person name="Guo X."/>
            <person name="Zheng S."/>
            <person name="Wang B."/>
            <person name="Yu K."/>
            <person name="Liang Q."/>
            <person name="Yang W."/>
            <person name="Lou X."/>
            <person name="Chen J."/>
            <person name="Feng M."/>
            <person name="Jian J."/>
            <person name="Zhang X."/>
            <person name="Luo G."/>
            <person name="Jiang Y."/>
            <person name="Liu J."/>
            <person name="Wang Z."/>
            <person name="Sha Y."/>
            <person name="Zhang B."/>
            <person name="Wu H."/>
            <person name="Tang D."/>
            <person name="Shen Q."/>
            <person name="Xue P."/>
            <person name="Zou S."/>
            <person name="Wang X."/>
            <person name="Liu X."/>
            <person name="Wang F."/>
            <person name="Yang Y."/>
            <person name="An X."/>
            <person name="Dong Z."/>
            <person name="Zhang K."/>
            <person name="Zhang X."/>
            <person name="Luo M.C."/>
            <person name="Dvorak J."/>
            <person name="Tong Y."/>
            <person name="Wang J."/>
            <person name="Yang H."/>
            <person name="Li Z."/>
            <person name="Wang D."/>
            <person name="Zhang A."/>
            <person name="Wang J."/>
        </authorList>
    </citation>
    <scope>NUCLEOTIDE SEQUENCE</scope>
    <source>
        <strain evidence="2">cv. G1812</strain>
    </source>
</reference>
<protein>
    <submittedName>
        <fullName evidence="1">Uncharacterized protein</fullName>
    </submittedName>
</protein>